<organism evidence="2 3">
    <name type="scientific">Jeotgalibacillus campisalis</name>
    <dbReference type="NCBI Taxonomy" id="220754"/>
    <lineage>
        <taxon>Bacteria</taxon>
        <taxon>Bacillati</taxon>
        <taxon>Bacillota</taxon>
        <taxon>Bacilli</taxon>
        <taxon>Bacillales</taxon>
        <taxon>Caryophanaceae</taxon>
        <taxon>Jeotgalibacillus</taxon>
    </lineage>
</organism>
<feature type="transmembrane region" description="Helical" evidence="1">
    <location>
        <begin position="44"/>
        <end position="65"/>
    </location>
</feature>
<feature type="transmembrane region" description="Helical" evidence="1">
    <location>
        <begin position="12"/>
        <end position="32"/>
    </location>
</feature>
<dbReference type="Proteomes" id="UP000031972">
    <property type="component" value="Unassembled WGS sequence"/>
</dbReference>
<dbReference type="RefSeq" id="WP_041061354.1">
    <property type="nucleotide sequence ID" value="NZ_JXRR01000022.1"/>
</dbReference>
<dbReference type="EMBL" id="JXRR01000022">
    <property type="protein sequence ID" value="KIL43083.1"/>
    <property type="molecule type" value="Genomic_DNA"/>
</dbReference>
<comment type="caution">
    <text evidence="2">The sequence shown here is derived from an EMBL/GenBank/DDBJ whole genome shotgun (WGS) entry which is preliminary data.</text>
</comment>
<reference evidence="2 3" key="1">
    <citation type="submission" date="2015-01" db="EMBL/GenBank/DDBJ databases">
        <title>Jeotgalibacillus campisalis genome sequencing.</title>
        <authorList>
            <person name="Goh K.M."/>
            <person name="Chan K.-G."/>
            <person name="Yaakop A.S."/>
            <person name="Ee R."/>
            <person name="Gan H.M."/>
            <person name="Chan C.S."/>
        </authorList>
    </citation>
    <scope>NUCLEOTIDE SEQUENCE [LARGE SCALE GENOMIC DNA]</scope>
    <source>
        <strain evidence="2 3">SF-57</strain>
    </source>
</reference>
<evidence type="ECO:0000256" key="1">
    <source>
        <dbReference type="SAM" id="Phobius"/>
    </source>
</evidence>
<sequence length="70" mass="8287">MLLKSRFEDQMNTVYTIGFISWAVILLLHTTLEAYQSKSFIRDLFEYLFIGIGIFFVSQQLLIYLNSKRT</sequence>
<keyword evidence="1" id="KW-0472">Membrane</keyword>
<evidence type="ECO:0000313" key="2">
    <source>
        <dbReference type="EMBL" id="KIL43083.1"/>
    </source>
</evidence>
<dbReference type="AlphaFoldDB" id="A0A0C2VGG8"/>
<dbReference type="PATRIC" id="fig|220754.4.peg.3500"/>
<gene>
    <name evidence="2" type="ORF">KR50_34860</name>
</gene>
<keyword evidence="3" id="KW-1185">Reference proteome</keyword>
<evidence type="ECO:0000313" key="3">
    <source>
        <dbReference type="Proteomes" id="UP000031972"/>
    </source>
</evidence>
<proteinExistence type="predicted"/>
<name>A0A0C2VGG8_9BACL</name>
<accession>A0A0C2VGG8</accession>
<keyword evidence="1" id="KW-0812">Transmembrane</keyword>
<keyword evidence="1" id="KW-1133">Transmembrane helix</keyword>
<protein>
    <submittedName>
        <fullName evidence="2">Uncharacterized protein</fullName>
    </submittedName>
</protein>